<evidence type="ECO:0008006" key="4">
    <source>
        <dbReference type="Google" id="ProtNLM"/>
    </source>
</evidence>
<keyword evidence="1" id="KW-0472">Membrane</keyword>
<reference evidence="2 3" key="1">
    <citation type="submission" date="2021-07" db="EMBL/GenBank/DDBJ databases">
        <authorList>
            <person name="So Y."/>
        </authorList>
    </citation>
    <scope>NUCLEOTIDE SEQUENCE [LARGE SCALE GENOMIC DNA]</scope>
    <source>
        <strain evidence="2 3">HJA6</strain>
    </source>
</reference>
<dbReference type="RefSeq" id="WP_219762027.1">
    <property type="nucleotide sequence ID" value="NZ_JAHYBZ010000002.1"/>
</dbReference>
<name>A0ABS7A5P7_9PROT</name>
<feature type="transmembrane region" description="Helical" evidence="1">
    <location>
        <begin position="139"/>
        <end position="161"/>
    </location>
</feature>
<proteinExistence type="predicted"/>
<evidence type="ECO:0000313" key="3">
    <source>
        <dbReference type="Proteomes" id="UP001196565"/>
    </source>
</evidence>
<organism evidence="2 3">
    <name type="scientific">Roseomonas alba</name>
    <dbReference type="NCBI Taxonomy" id="2846776"/>
    <lineage>
        <taxon>Bacteria</taxon>
        <taxon>Pseudomonadati</taxon>
        <taxon>Pseudomonadota</taxon>
        <taxon>Alphaproteobacteria</taxon>
        <taxon>Acetobacterales</taxon>
        <taxon>Roseomonadaceae</taxon>
        <taxon>Roseomonas</taxon>
    </lineage>
</organism>
<feature type="transmembrane region" description="Helical" evidence="1">
    <location>
        <begin position="32"/>
        <end position="52"/>
    </location>
</feature>
<dbReference type="Proteomes" id="UP001196565">
    <property type="component" value="Unassembled WGS sequence"/>
</dbReference>
<keyword evidence="1" id="KW-0812">Transmembrane</keyword>
<evidence type="ECO:0000313" key="2">
    <source>
        <dbReference type="EMBL" id="MBW6397410.1"/>
    </source>
</evidence>
<protein>
    <recommendedName>
        <fullName evidence="4">TRAP transporter small permease subunit</fullName>
    </recommendedName>
</protein>
<feature type="transmembrane region" description="Helical" evidence="1">
    <location>
        <begin position="64"/>
        <end position="85"/>
    </location>
</feature>
<keyword evidence="3" id="KW-1185">Reference proteome</keyword>
<dbReference type="EMBL" id="JAHYBZ010000002">
    <property type="protein sequence ID" value="MBW6397410.1"/>
    <property type="molecule type" value="Genomic_DNA"/>
</dbReference>
<keyword evidence="1" id="KW-1133">Transmembrane helix</keyword>
<comment type="caution">
    <text evidence="2">The sequence shown here is derived from an EMBL/GenBank/DDBJ whole genome shotgun (WGS) entry which is preliminary data.</text>
</comment>
<feature type="transmembrane region" description="Helical" evidence="1">
    <location>
        <begin position="97"/>
        <end position="119"/>
    </location>
</feature>
<gene>
    <name evidence="2" type="ORF">KPL78_06080</name>
</gene>
<accession>A0ABS7A5P7</accession>
<evidence type="ECO:0000256" key="1">
    <source>
        <dbReference type="SAM" id="Phobius"/>
    </source>
</evidence>
<sequence>MHDDLTGTSGLATGQGQPSRLHRIRHVLAEELRSYLISFVYLWVLLGVFTIHQEMALRERAISFAPHGWALVNALVLAKVMLVAEKLRIGSRIRPHPLIYPIVIEALILGLLFIAVHVLEHVITGMIAGETAAASVPLIGGGGFVGLSLAALSMFVALIPFCGFRQISLALGHDRMRSLLFGAPPRPR</sequence>